<gene>
    <name evidence="5" type="ordered locus">Cwoe_4939</name>
</gene>
<dbReference type="InterPro" id="IPR000873">
    <property type="entry name" value="AMP-dep_synth/lig_dom"/>
</dbReference>
<reference evidence="6" key="2">
    <citation type="submission" date="2010-01" db="EMBL/GenBank/DDBJ databases">
        <title>The complete genome of Conexibacter woesei DSM 14684.</title>
        <authorList>
            <consortium name="US DOE Joint Genome Institute (JGI-PGF)"/>
            <person name="Lucas S."/>
            <person name="Copeland A."/>
            <person name="Lapidus A."/>
            <person name="Glavina del Rio T."/>
            <person name="Dalin E."/>
            <person name="Tice H."/>
            <person name="Bruce D."/>
            <person name="Goodwin L."/>
            <person name="Pitluck S."/>
            <person name="Kyrpides N."/>
            <person name="Mavromatis K."/>
            <person name="Ivanova N."/>
            <person name="Mikhailova N."/>
            <person name="Chertkov O."/>
            <person name="Brettin T."/>
            <person name="Detter J.C."/>
            <person name="Han C."/>
            <person name="Larimer F."/>
            <person name="Land M."/>
            <person name="Hauser L."/>
            <person name="Markowitz V."/>
            <person name="Cheng J.-F."/>
            <person name="Hugenholtz P."/>
            <person name="Woyke T."/>
            <person name="Wu D."/>
            <person name="Pukall R."/>
            <person name="Steenblock K."/>
            <person name="Schneider S."/>
            <person name="Klenk H.-P."/>
            <person name="Eisen J.A."/>
        </authorList>
    </citation>
    <scope>NUCLEOTIDE SEQUENCE [LARGE SCALE GENOMIC DNA]</scope>
    <source>
        <strain evidence="6">DSM 14684 / CIP 108061 / JCM 11494 / NBRC 100937 / ID131577</strain>
    </source>
</reference>
<dbReference type="PROSITE" id="PS00455">
    <property type="entry name" value="AMP_BINDING"/>
    <property type="match status" value="1"/>
</dbReference>
<feature type="domain" description="AMP-dependent synthetase/ligase" evidence="3">
    <location>
        <begin position="24"/>
        <end position="370"/>
    </location>
</feature>
<dbReference type="SUPFAM" id="SSF56801">
    <property type="entry name" value="Acetyl-CoA synthetase-like"/>
    <property type="match status" value="1"/>
</dbReference>
<dbReference type="AlphaFoldDB" id="D3FC55"/>
<dbReference type="InterPro" id="IPR045851">
    <property type="entry name" value="AMP-bd_C_sf"/>
</dbReference>
<dbReference type="HOGENOM" id="CLU_000022_59_0_11"/>
<dbReference type="Proteomes" id="UP000008229">
    <property type="component" value="Chromosome"/>
</dbReference>
<evidence type="ECO:0000256" key="2">
    <source>
        <dbReference type="ARBA" id="ARBA00022598"/>
    </source>
</evidence>
<protein>
    <submittedName>
        <fullName evidence="5">AMP-dependent synthetase and ligase</fullName>
    </submittedName>
</protein>
<comment type="similarity">
    <text evidence="1">Belongs to the ATP-dependent AMP-binding enzyme family.</text>
</comment>
<keyword evidence="2 5" id="KW-0436">Ligase</keyword>
<accession>D3FC55</accession>
<dbReference type="InterPro" id="IPR020845">
    <property type="entry name" value="AMP-binding_CS"/>
</dbReference>
<dbReference type="EMBL" id="CP001854">
    <property type="protein sequence ID" value="ADB53350.1"/>
    <property type="molecule type" value="Genomic_DNA"/>
</dbReference>
<proteinExistence type="inferred from homology"/>
<sequence length="517" mass="55803">MVNERGRTVTATPPAAGGLGDLLRSQALSRGDAPLLRFVGETRSYREVDAQTERLAHVLLNRSIGRGDRVALMLPNGLDYPTAWLALAKLGAIAVPINIGYRSADLAHVLRDSGAKLALTTAELEPRIREVDGALPIETPERLAPELAAAPSTPVPVDGGSGDDLLNLQYTSGTTGFPKACMLSHAYWLNLVVRCRELADLGEDDVCIAAQPFTYMDPQWMAATMIGCGGALEILPRFSASTFWRSVRDSGATFTYLIGTMPLLLLRQPEDPAERDHRLRLVSCSGIVPELHAEFERRWNVPWREAYGMTETGLDLHVPIDDAASVGSGSVGRPALGKEARIVGAGDAPLPDGEAGELVVRGGVMMQGYWNRPEETASTLRGGWLHTGDLAVRAPDGSYRLVGRLKDMVRRGGENVAAQEVEAVIATHPAVATVAVIAVPDELLIEEVKAVVELRDGAVVTAPELHAFAAERLARFKVPRFWAFAGDLPRTPSARVEKHKLDAGREDCWDATAETVR</sequence>
<dbReference type="PANTHER" id="PTHR43201">
    <property type="entry name" value="ACYL-COA SYNTHETASE"/>
    <property type="match status" value="1"/>
</dbReference>
<evidence type="ECO:0000313" key="5">
    <source>
        <dbReference type="EMBL" id="ADB53350.1"/>
    </source>
</evidence>
<dbReference type="STRING" id="469383.Cwoe_4939"/>
<dbReference type="PANTHER" id="PTHR43201:SF5">
    <property type="entry name" value="MEDIUM-CHAIN ACYL-COA LIGASE ACSF2, MITOCHONDRIAL"/>
    <property type="match status" value="1"/>
</dbReference>
<dbReference type="Gene3D" id="3.30.300.30">
    <property type="match status" value="1"/>
</dbReference>
<dbReference type="Pfam" id="PF00501">
    <property type="entry name" value="AMP-binding"/>
    <property type="match status" value="1"/>
</dbReference>
<dbReference type="eggNOG" id="COG0318">
    <property type="taxonomic scope" value="Bacteria"/>
</dbReference>
<dbReference type="Pfam" id="PF13193">
    <property type="entry name" value="AMP-binding_C"/>
    <property type="match status" value="1"/>
</dbReference>
<evidence type="ECO:0000256" key="1">
    <source>
        <dbReference type="ARBA" id="ARBA00006432"/>
    </source>
</evidence>
<evidence type="ECO:0000313" key="6">
    <source>
        <dbReference type="Proteomes" id="UP000008229"/>
    </source>
</evidence>
<dbReference type="InterPro" id="IPR042099">
    <property type="entry name" value="ANL_N_sf"/>
</dbReference>
<dbReference type="KEGG" id="cwo:Cwoe_4939"/>
<evidence type="ECO:0000259" key="3">
    <source>
        <dbReference type="Pfam" id="PF00501"/>
    </source>
</evidence>
<reference evidence="5 6" key="1">
    <citation type="journal article" date="2010" name="Stand. Genomic Sci.">
        <title>Complete genome sequence of Conexibacter woesei type strain (ID131577).</title>
        <authorList>
            <person name="Pukall R."/>
            <person name="Lapidus A."/>
            <person name="Glavina Del Rio T."/>
            <person name="Copeland A."/>
            <person name="Tice H."/>
            <person name="Cheng J.-F."/>
            <person name="Lucas S."/>
            <person name="Chen F."/>
            <person name="Nolan M."/>
            <person name="Bruce D."/>
            <person name="Goodwin L."/>
            <person name="Pitluck S."/>
            <person name="Mavromatis K."/>
            <person name="Ivanova N."/>
            <person name="Ovchinnikova G."/>
            <person name="Pati A."/>
            <person name="Chen A."/>
            <person name="Palaniappan K."/>
            <person name="Land M."/>
            <person name="Hauser L."/>
            <person name="Chang Y.-J."/>
            <person name="Jeffries C.D."/>
            <person name="Chain P."/>
            <person name="Meincke L."/>
            <person name="Sims D."/>
            <person name="Brettin T."/>
            <person name="Detter J.C."/>
            <person name="Rohde M."/>
            <person name="Goeker M."/>
            <person name="Bristow J."/>
            <person name="Eisen J.A."/>
            <person name="Markowitz V."/>
            <person name="Kyrpides N.C."/>
            <person name="Klenk H.-P."/>
            <person name="Hugenholtz P."/>
        </authorList>
    </citation>
    <scope>NUCLEOTIDE SEQUENCE [LARGE SCALE GENOMIC DNA]</scope>
    <source>
        <strain evidence="6">DSM 14684 / CIP 108061 / JCM 11494 / NBRC 100937 / ID131577</strain>
    </source>
</reference>
<dbReference type="Gene3D" id="3.40.50.12780">
    <property type="entry name" value="N-terminal domain of ligase-like"/>
    <property type="match status" value="1"/>
</dbReference>
<dbReference type="InterPro" id="IPR025110">
    <property type="entry name" value="AMP-bd_C"/>
</dbReference>
<dbReference type="GO" id="GO:0031956">
    <property type="term" value="F:medium-chain fatty acid-CoA ligase activity"/>
    <property type="evidence" value="ECO:0007669"/>
    <property type="project" value="TreeGrafter"/>
</dbReference>
<feature type="domain" description="AMP-binding enzyme C-terminal" evidence="4">
    <location>
        <begin position="420"/>
        <end position="494"/>
    </location>
</feature>
<keyword evidence="6" id="KW-1185">Reference proteome</keyword>
<dbReference type="GO" id="GO:0006631">
    <property type="term" value="P:fatty acid metabolic process"/>
    <property type="evidence" value="ECO:0007669"/>
    <property type="project" value="TreeGrafter"/>
</dbReference>
<name>D3FC55_CONWI</name>
<organism evidence="5 6">
    <name type="scientific">Conexibacter woesei (strain DSM 14684 / CCUG 47730 / CIP 108061 / JCM 11494 / NBRC 100937 / ID131577)</name>
    <dbReference type="NCBI Taxonomy" id="469383"/>
    <lineage>
        <taxon>Bacteria</taxon>
        <taxon>Bacillati</taxon>
        <taxon>Actinomycetota</taxon>
        <taxon>Thermoleophilia</taxon>
        <taxon>Solirubrobacterales</taxon>
        <taxon>Conexibacteraceae</taxon>
        <taxon>Conexibacter</taxon>
    </lineage>
</organism>
<evidence type="ECO:0000259" key="4">
    <source>
        <dbReference type="Pfam" id="PF13193"/>
    </source>
</evidence>